<evidence type="ECO:0000313" key="2">
    <source>
        <dbReference type="Proteomes" id="UP001319828"/>
    </source>
</evidence>
<organism evidence="1 2">
    <name type="scientific">Campylobacter molothri</name>
    <dbReference type="NCBI Taxonomy" id="1032242"/>
    <lineage>
        <taxon>Bacteria</taxon>
        <taxon>Pseudomonadati</taxon>
        <taxon>Campylobacterota</taxon>
        <taxon>Epsilonproteobacteria</taxon>
        <taxon>Campylobacterales</taxon>
        <taxon>Campylobacteraceae</taxon>
        <taxon>Campylobacter</taxon>
    </lineage>
</organism>
<reference evidence="1" key="1">
    <citation type="submission" date="2020-07" db="EMBL/GenBank/DDBJ databases">
        <title>Campylobacter molothri sp. nov. isolated from wild birds.</title>
        <authorList>
            <person name="Miller W.G."/>
            <person name="Chapman M.H."/>
            <person name="Yee E."/>
            <person name="Lopes B.S."/>
            <person name="Forbes K.J."/>
        </authorList>
    </citation>
    <scope>NUCLEOTIDE SEQUENCE</scope>
    <source>
        <strain evidence="1">RM9754</strain>
    </source>
</reference>
<dbReference type="Proteomes" id="UP001319828">
    <property type="component" value="Unassembled WGS sequence"/>
</dbReference>
<name>A0ACC5W0Y5_9BACT</name>
<dbReference type="EMBL" id="JACHUQ010000006">
    <property type="protein sequence ID" value="MBZ7974607.1"/>
    <property type="molecule type" value="Genomic_DNA"/>
</dbReference>
<comment type="caution">
    <text evidence="1">The sequence shown here is derived from an EMBL/GenBank/DDBJ whole genome shotgun (WGS) entry which is preliminary data.</text>
</comment>
<sequence>MVKNVDTKKLQELIYSKFLNYQEFINACSIKGYKPSMSSVKSWFGNNLSGTRSPSIKNLPIIAEVLNVNMEELLTHSSASKSTLSTLKIPIFEMPTGCGAMGEFDPSFAVTKEVDIPKIFIEQKYPDPKHLRIFKCFGDSMQPKYNSGDFVIVDMVNGRNFIKIDGIYVFRFDKAVYIKRLTFMPDKIMAKSINPDYESFEITKKDIKDGLFEILGKPCGRIAFEDGLLLDNQGIY</sequence>
<accession>A0ACC5W0Y5</accession>
<keyword evidence="2" id="KW-1185">Reference proteome</keyword>
<gene>
    <name evidence="1" type="ORF">H2252_04360</name>
</gene>
<evidence type="ECO:0000313" key="1">
    <source>
        <dbReference type="EMBL" id="MBZ7974607.1"/>
    </source>
</evidence>
<protein>
    <submittedName>
        <fullName evidence="1">S24 family peptidase</fullName>
    </submittedName>
</protein>
<proteinExistence type="predicted"/>